<name>A0A4R2LH30_9GAMM</name>
<gene>
    <name evidence="2" type="ORF">EV699_105138</name>
</gene>
<dbReference type="PROSITE" id="PS51833">
    <property type="entry name" value="HDOD"/>
    <property type="match status" value="1"/>
</dbReference>
<dbReference type="Proteomes" id="UP000295765">
    <property type="component" value="Unassembled WGS sequence"/>
</dbReference>
<comment type="caution">
    <text evidence="2">The sequence shown here is derived from an EMBL/GenBank/DDBJ whole genome shotgun (WGS) entry which is preliminary data.</text>
</comment>
<evidence type="ECO:0000259" key="1">
    <source>
        <dbReference type="PROSITE" id="PS51833"/>
    </source>
</evidence>
<dbReference type="PANTHER" id="PTHR33525">
    <property type="match status" value="1"/>
</dbReference>
<accession>A0A4R2LH30</accession>
<proteinExistence type="predicted"/>
<keyword evidence="3" id="KW-1185">Reference proteome</keyword>
<evidence type="ECO:0000313" key="2">
    <source>
        <dbReference type="EMBL" id="TCO82348.1"/>
    </source>
</evidence>
<dbReference type="AlphaFoldDB" id="A0A4R2LH30"/>
<sequence>MNVHELAASVRDLATLPDIYLRLRRLANDPASTVGALAEVVSADAALSSRLLRLVNSPFYGLSSKVDSIARAVNLIGTDELCSLALVGSLDGMFSDLPATVLDLKAYWWRNVLTALHARELGRAGRVRGLDRLFVAGILHDVGRLAAAQQMPTLATEVERQQHGPCDWQRQVAAFDFSYAELGAELLGLWGMPQALVEPIACQHQPARAEHCPVEAAVLHLATRIVSAPEGTADEDIAVEADAWEQARLEPDVLDDVRERVAECAPEFRNLL</sequence>
<dbReference type="PANTHER" id="PTHR33525:SF3">
    <property type="entry name" value="RIBONUCLEASE Y"/>
    <property type="match status" value="1"/>
</dbReference>
<dbReference type="Gene3D" id="1.10.3210.10">
    <property type="entry name" value="Hypothetical protein af1432"/>
    <property type="match status" value="1"/>
</dbReference>
<dbReference type="InterPro" id="IPR052340">
    <property type="entry name" value="RNase_Y/CdgJ"/>
</dbReference>
<reference evidence="2 3" key="1">
    <citation type="submission" date="2019-03" db="EMBL/GenBank/DDBJ databases">
        <title>Genomic Encyclopedia of Type Strains, Phase IV (KMG-IV): sequencing the most valuable type-strain genomes for metagenomic binning, comparative biology and taxonomic classification.</title>
        <authorList>
            <person name="Goeker M."/>
        </authorList>
    </citation>
    <scope>NUCLEOTIDE SEQUENCE [LARGE SCALE GENOMIC DNA]</scope>
    <source>
        <strain evidence="2 3">DSM 25287</strain>
    </source>
</reference>
<feature type="domain" description="HDOD" evidence="1">
    <location>
        <begin position="13"/>
        <end position="206"/>
    </location>
</feature>
<dbReference type="SUPFAM" id="SSF109604">
    <property type="entry name" value="HD-domain/PDEase-like"/>
    <property type="match status" value="1"/>
</dbReference>
<dbReference type="RefSeq" id="WP_165904042.1">
    <property type="nucleotide sequence ID" value="NZ_SLWY01000005.1"/>
</dbReference>
<dbReference type="EMBL" id="SLWY01000005">
    <property type="protein sequence ID" value="TCO82348.1"/>
    <property type="molecule type" value="Genomic_DNA"/>
</dbReference>
<organism evidence="2 3">
    <name type="scientific">Plasticicumulans lactativorans</name>
    <dbReference type="NCBI Taxonomy" id="1133106"/>
    <lineage>
        <taxon>Bacteria</taxon>
        <taxon>Pseudomonadati</taxon>
        <taxon>Pseudomonadota</taxon>
        <taxon>Gammaproteobacteria</taxon>
        <taxon>Candidatus Competibacteraceae</taxon>
        <taxon>Plasticicumulans</taxon>
    </lineage>
</organism>
<evidence type="ECO:0000313" key="3">
    <source>
        <dbReference type="Proteomes" id="UP000295765"/>
    </source>
</evidence>
<dbReference type="Pfam" id="PF08668">
    <property type="entry name" value="HDOD"/>
    <property type="match status" value="1"/>
</dbReference>
<dbReference type="InterPro" id="IPR013976">
    <property type="entry name" value="HDOD"/>
</dbReference>
<protein>
    <submittedName>
        <fullName evidence="2">HD-like signal output (HDOD) protein</fullName>
    </submittedName>
</protein>